<gene>
    <name evidence="3" type="ORF">LCGC14_2855860</name>
</gene>
<dbReference type="InterPro" id="IPR058571">
    <property type="entry name" value="DUF6079_3rd"/>
</dbReference>
<reference evidence="3" key="1">
    <citation type="journal article" date="2015" name="Nature">
        <title>Complex archaea that bridge the gap between prokaryotes and eukaryotes.</title>
        <authorList>
            <person name="Spang A."/>
            <person name="Saw J.H."/>
            <person name="Jorgensen S.L."/>
            <person name="Zaremba-Niedzwiedzka K."/>
            <person name="Martijn J."/>
            <person name="Lind A.E."/>
            <person name="van Eijk R."/>
            <person name="Schleper C."/>
            <person name="Guy L."/>
            <person name="Ettema T.J."/>
        </authorList>
    </citation>
    <scope>NUCLEOTIDE SEQUENCE</scope>
</reference>
<dbReference type="Pfam" id="PF26384">
    <property type="entry name" value="DUF6079_3rd"/>
    <property type="match status" value="1"/>
</dbReference>
<comment type="caution">
    <text evidence="3">The sequence shown here is derived from an EMBL/GenBank/DDBJ whole genome shotgun (WGS) entry which is preliminary data.</text>
</comment>
<accession>A0A0F9AFB5</accession>
<dbReference type="Pfam" id="PF26383">
    <property type="entry name" value="DUF6079_2nd"/>
    <property type="match status" value="1"/>
</dbReference>
<proteinExistence type="predicted"/>
<dbReference type="EMBL" id="LAZR01055061">
    <property type="protein sequence ID" value="KKK77214.1"/>
    <property type="molecule type" value="Genomic_DNA"/>
</dbReference>
<feature type="domain" description="DUF6079" evidence="1">
    <location>
        <begin position="1"/>
        <end position="136"/>
    </location>
</feature>
<name>A0A0F9AFB5_9ZZZZ</name>
<feature type="non-terminal residue" evidence="3">
    <location>
        <position position="395"/>
    </location>
</feature>
<dbReference type="InterPro" id="IPR058569">
    <property type="entry name" value="DUF6079_2nd"/>
</dbReference>
<evidence type="ECO:0000259" key="2">
    <source>
        <dbReference type="Pfam" id="PF26384"/>
    </source>
</evidence>
<feature type="domain" description="DUF6079" evidence="2">
    <location>
        <begin position="140"/>
        <end position="352"/>
    </location>
</feature>
<evidence type="ECO:0000259" key="1">
    <source>
        <dbReference type="Pfam" id="PF26383"/>
    </source>
</evidence>
<feature type="non-terminal residue" evidence="3">
    <location>
        <position position="1"/>
    </location>
</feature>
<organism evidence="3">
    <name type="scientific">marine sediment metagenome</name>
    <dbReference type="NCBI Taxonomy" id="412755"/>
    <lineage>
        <taxon>unclassified sequences</taxon>
        <taxon>metagenomes</taxon>
        <taxon>ecological metagenomes</taxon>
    </lineage>
</organism>
<evidence type="ECO:0000313" key="3">
    <source>
        <dbReference type="EMBL" id="KKK77214.1"/>
    </source>
</evidence>
<dbReference type="AlphaFoldDB" id="A0A0F9AFB5"/>
<protein>
    <submittedName>
        <fullName evidence="3">Uncharacterized protein</fullName>
    </submittedName>
</protein>
<sequence>WMTLKDNAAFRAIPEIREVIECSSKLEGLVESNYPKAKNKDFAKRIIHGLSLHRLTVGSIETPLGLNAEALRDSLCLFDPIVAELGGDPADDLRGEVESAIRVISQSVNGQFISATESDTQGRLSGQFYIDVKKTVDYDAQIRNRAESLEPSELDRYYYEALKRVMECTDQTYVTGYKIWQYELEWLERKAARQGYLFFGAPNERSTAVPPRDFYLYFIQPFDPPHFKDEKKSDELFLRLTNTDDEFRTTLSNYAAALDLASTSSGQAKSTYELKANGQNGFLQQIVQWLQKQMATVFEVTYQGRTRSLTEWAKGKSIRELSGIGSHERINFRDLVNTIAGICLGAHFQDQAPEYPFFSVLITGTNRDQAAQDALRAIAGQKRTKQATAVLDALE</sequence>